<dbReference type="Proteomes" id="UP000218775">
    <property type="component" value="Unassembled WGS sequence"/>
</dbReference>
<keyword evidence="4 6" id="KW-1133">Transmembrane helix</keyword>
<dbReference type="Gene3D" id="1.20.1250.20">
    <property type="entry name" value="MFS general substrate transporter like domains"/>
    <property type="match status" value="2"/>
</dbReference>
<dbReference type="GO" id="GO:0005886">
    <property type="term" value="C:plasma membrane"/>
    <property type="evidence" value="ECO:0007669"/>
    <property type="project" value="UniProtKB-SubCell"/>
</dbReference>
<dbReference type="GO" id="GO:0022857">
    <property type="term" value="F:transmembrane transporter activity"/>
    <property type="evidence" value="ECO:0007669"/>
    <property type="project" value="InterPro"/>
</dbReference>
<evidence type="ECO:0000256" key="1">
    <source>
        <dbReference type="ARBA" id="ARBA00004651"/>
    </source>
</evidence>
<keyword evidence="5 6" id="KW-0472">Membrane</keyword>
<dbReference type="Pfam" id="PF07690">
    <property type="entry name" value="MFS_1"/>
    <property type="match status" value="1"/>
</dbReference>
<dbReference type="AlphaFoldDB" id="A0A2A4WZW5"/>
<proteinExistence type="predicted"/>
<organism evidence="8 9">
    <name type="scientific">Aerophobetes bacterium</name>
    <dbReference type="NCBI Taxonomy" id="2030807"/>
    <lineage>
        <taxon>Bacteria</taxon>
        <taxon>Candidatus Aerophobota</taxon>
    </lineage>
</organism>
<feature type="transmembrane region" description="Helical" evidence="6">
    <location>
        <begin position="312"/>
        <end position="335"/>
    </location>
</feature>
<evidence type="ECO:0000256" key="4">
    <source>
        <dbReference type="ARBA" id="ARBA00022989"/>
    </source>
</evidence>
<dbReference type="InterPro" id="IPR011701">
    <property type="entry name" value="MFS"/>
</dbReference>
<dbReference type="EMBL" id="NVUK01000039">
    <property type="protein sequence ID" value="PCI75840.1"/>
    <property type="molecule type" value="Genomic_DNA"/>
</dbReference>
<dbReference type="PANTHER" id="PTHR43124">
    <property type="entry name" value="PURINE EFFLUX PUMP PBUE"/>
    <property type="match status" value="1"/>
</dbReference>
<comment type="caution">
    <text evidence="8">The sequence shown here is derived from an EMBL/GenBank/DDBJ whole genome shotgun (WGS) entry which is preliminary data.</text>
</comment>
<feature type="transmembrane region" description="Helical" evidence="6">
    <location>
        <begin position="347"/>
        <end position="370"/>
    </location>
</feature>
<evidence type="ECO:0000313" key="9">
    <source>
        <dbReference type="Proteomes" id="UP000218775"/>
    </source>
</evidence>
<dbReference type="PROSITE" id="PS50850">
    <property type="entry name" value="MFS"/>
    <property type="match status" value="1"/>
</dbReference>
<feature type="transmembrane region" description="Helical" evidence="6">
    <location>
        <begin position="139"/>
        <end position="159"/>
    </location>
</feature>
<keyword evidence="2" id="KW-1003">Cell membrane</keyword>
<evidence type="ECO:0000259" key="7">
    <source>
        <dbReference type="PROSITE" id="PS50850"/>
    </source>
</evidence>
<dbReference type="SUPFAM" id="SSF103473">
    <property type="entry name" value="MFS general substrate transporter"/>
    <property type="match status" value="1"/>
</dbReference>
<evidence type="ECO:0000256" key="3">
    <source>
        <dbReference type="ARBA" id="ARBA00022692"/>
    </source>
</evidence>
<feature type="transmembrane region" description="Helical" evidence="6">
    <location>
        <begin position="82"/>
        <end position="105"/>
    </location>
</feature>
<evidence type="ECO:0000313" key="8">
    <source>
        <dbReference type="EMBL" id="PCI75840.1"/>
    </source>
</evidence>
<dbReference type="InterPro" id="IPR050189">
    <property type="entry name" value="MFS_Efflux_Transporters"/>
</dbReference>
<dbReference type="InterPro" id="IPR036259">
    <property type="entry name" value="MFS_trans_sf"/>
</dbReference>
<accession>A0A2A4WZW5</accession>
<feature type="transmembrane region" description="Helical" evidence="6">
    <location>
        <begin position="287"/>
        <end position="306"/>
    </location>
</feature>
<feature type="transmembrane region" description="Helical" evidence="6">
    <location>
        <begin position="12"/>
        <end position="29"/>
    </location>
</feature>
<dbReference type="PANTHER" id="PTHR43124:SF3">
    <property type="entry name" value="CHLORAMPHENICOL EFFLUX PUMP RV0191"/>
    <property type="match status" value="1"/>
</dbReference>
<feature type="domain" description="Major facilitator superfamily (MFS) profile" evidence="7">
    <location>
        <begin position="13"/>
        <end position="416"/>
    </location>
</feature>
<gene>
    <name evidence="8" type="ORF">COB21_05215</name>
</gene>
<evidence type="ECO:0000256" key="5">
    <source>
        <dbReference type="ARBA" id="ARBA00023136"/>
    </source>
</evidence>
<feature type="transmembrane region" description="Helical" evidence="6">
    <location>
        <begin position="225"/>
        <end position="246"/>
    </location>
</feature>
<feature type="transmembrane region" description="Helical" evidence="6">
    <location>
        <begin position="111"/>
        <end position="132"/>
    </location>
</feature>
<evidence type="ECO:0000256" key="2">
    <source>
        <dbReference type="ARBA" id="ARBA00022475"/>
    </source>
</evidence>
<feature type="transmembrane region" description="Helical" evidence="6">
    <location>
        <begin position="171"/>
        <end position="191"/>
    </location>
</feature>
<comment type="subcellular location">
    <subcellularLocation>
        <location evidence="1">Cell membrane</location>
        <topology evidence="1">Multi-pass membrane protein</topology>
    </subcellularLocation>
</comment>
<feature type="transmembrane region" description="Helical" evidence="6">
    <location>
        <begin position="258"/>
        <end position="278"/>
    </location>
</feature>
<reference evidence="9" key="1">
    <citation type="submission" date="2017-08" db="EMBL/GenBank/DDBJ databases">
        <title>A dynamic microbial community with high functional redundancy inhabits the cold, oxic subseafloor aquifer.</title>
        <authorList>
            <person name="Tully B.J."/>
            <person name="Wheat C.G."/>
            <person name="Glazer B.T."/>
            <person name="Huber J.A."/>
        </authorList>
    </citation>
    <scope>NUCLEOTIDE SEQUENCE [LARGE SCALE GENOMIC DNA]</scope>
</reference>
<evidence type="ECO:0000256" key="6">
    <source>
        <dbReference type="SAM" id="Phobius"/>
    </source>
</evidence>
<keyword evidence="3 6" id="KW-0812">Transmembrane</keyword>
<feature type="transmembrane region" description="Helical" evidence="6">
    <location>
        <begin position="390"/>
        <end position="411"/>
    </location>
</feature>
<sequence>MQRLLTRFSQATPYLVTITAALFFAFELMQLHMMNAIAPMVMKDLNLNAANFGLLNSSYLLADVIFLIPAGMILDRYSTRKVIIIAMLLCILGTFSLAMAPTFALACLARFVSGIGNAFCFLSLVMLISTWFEPKKHAFMIGLVITIGMFGGFVAQAPFSALAEMLSWRNALIVDGFIGIAILALVIALVYDKEAKKKELLPSAQTFFHEFKTCLVNRQNITCGLYTSFMNMPLMIIGAVYGSLFLTQVHGLNLPQASFVISMICVGTIIGSPIFGWLGDNVWNKKGLMAVASFGSIILFSMIMMLSSQTLLSLMTLFLFLGVFTSGQVLGYPLITESAPKKLVGTSMGISAVIIMGLPMFLGPLAGKIMDRLSSINPQTGATVFHHESFYTAFLIFPIGFFIALLLTFVVREKKRFTLLKKA</sequence>
<name>A0A2A4WZW5_UNCAE</name>
<protein>
    <recommendedName>
        <fullName evidence="7">Major facilitator superfamily (MFS) profile domain-containing protein</fullName>
    </recommendedName>
</protein>
<dbReference type="InterPro" id="IPR020846">
    <property type="entry name" value="MFS_dom"/>
</dbReference>
<feature type="transmembrane region" description="Helical" evidence="6">
    <location>
        <begin position="49"/>
        <end position="70"/>
    </location>
</feature>